<feature type="region of interest" description="Disordered" evidence="9">
    <location>
        <begin position="62"/>
        <end position="84"/>
    </location>
</feature>
<keyword evidence="6 8" id="KW-0443">Lipid metabolism</keyword>
<organism evidence="12 13">
    <name type="scientific">Pestalotiopsis fici (strain W106-1 / CGMCC3.15140)</name>
    <dbReference type="NCBI Taxonomy" id="1229662"/>
    <lineage>
        <taxon>Eukaryota</taxon>
        <taxon>Fungi</taxon>
        <taxon>Dikarya</taxon>
        <taxon>Ascomycota</taxon>
        <taxon>Pezizomycotina</taxon>
        <taxon>Sordariomycetes</taxon>
        <taxon>Xylariomycetidae</taxon>
        <taxon>Amphisphaeriales</taxon>
        <taxon>Sporocadaceae</taxon>
        <taxon>Pestalotiopsis</taxon>
    </lineage>
</organism>
<dbReference type="SUPFAM" id="SSF52151">
    <property type="entry name" value="FabD/lysophospholipase-like"/>
    <property type="match status" value="1"/>
</dbReference>
<reference evidence="13" key="1">
    <citation type="journal article" date="2015" name="BMC Genomics">
        <title>Genomic and transcriptomic analysis of the endophytic fungus Pestalotiopsis fici reveals its lifestyle and high potential for synthesis of natural products.</title>
        <authorList>
            <person name="Wang X."/>
            <person name="Zhang X."/>
            <person name="Liu L."/>
            <person name="Xiang M."/>
            <person name="Wang W."/>
            <person name="Sun X."/>
            <person name="Che Y."/>
            <person name="Guo L."/>
            <person name="Liu G."/>
            <person name="Guo L."/>
            <person name="Wang C."/>
            <person name="Yin W.B."/>
            <person name="Stadler M."/>
            <person name="Zhang X."/>
            <person name="Liu X."/>
        </authorList>
    </citation>
    <scope>NUCLEOTIDE SEQUENCE [LARGE SCALE GENOMIC DNA]</scope>
    <source>
        <strain evidence="13">W106-1 / CGMCC3.15140</strain>
    </source>
</reference>
<feature type="short sequence motif" description="DGA/G" evidence="8">
    <location>
        <begin position="889"/>
        <end position="891"/>
    </location>
</feature>
<dbReference type="eggNOG" id="KOG0513">
    <property type="taxonomic scope" value="Eukaryota"/>
</dbReference>
<dbReference type="InterPro" id="IPR017907">
    <property type="entry name" value="Znf_RING_CS"/>
</dbReference>
<feature type="short sequence motif" description="GXGXXG" evidence="8">
    <location>
        <begin position="695"/>
        <end position="700"/>
    </location>
</feature>
<comment type="caution">
    <text evidence="8">Lacks conserved residue(s) required for the propagation of feature annotation.</text>
</comment>
<evidence type="ECO:0000256" key="9">
    <source>
        <dbReference type="SAM" id="MobiDB-lite"/>
    </source>
</evidence>
<evidence type="ECO:0000259" key="11">
    <source>
        <dbReference type="PROSITE" id="PS51635"/>
    </source>
</evidence>
<feature type="domain" description="B box-type" evidence="10">
    <location>
        <begin position="1"/>
        <end position="33"/>
    </location>
</feature>
<dbReference type="InParanoid" id="W3WLM0"/>
<dbReference type="InterPro" id="IPR002641">
    <property type="entry name" value="PNPLA_dom"/>
</dbReference>
<feature type="active site" description="Proton acceptor" evidence="8">
    <location>
        <position position="889"/>
    </location>
</feature>
<evidence type="ECO:0000256" key="8">
    <source>
        <dbReference type="PROSITE-ProRule" id="PRU01161"/>
    </source>
</evidence>
<dbReference type="STRING" id="1229662.W3WLM0"/>
<evidence type="ECO:0000256" key="1">
    <source>
        <dbReference type="ARBA" id="ARBA00022723"/>
    </source>
</evidence>
<feature type="active site" description="Nucleophile" evidence="8">
    <location>
        <position position="732"/>
    </location>
</feature>
<keyword evidence="4" id="KW-0862">Zinc</keyword>
<dbReference type="Pfam" id="PF01734">
    <property type="entry name" value="Patatin"/>
    <property type="match status" value="1"/>
</dbReference>
<dbReference type="Proteomes" id="UP000030651">
    <property type="component" value="Unassembled WGS sequence"/>
</dbReference>
<evidence type="ECO:0000259" key="10">
    <source>
        <dbReference type="PROSITE" id="PS50119"/>
    </source>
</evidence>
<sequence length="1089" mass="123799">MLCNWCQNDRQVVFCEGCDMYFCDNCWQILPHHKTNKPGPGGIPHSKSDPRIVEKVKQWMAEPQNEEDEHEQHENDEDSLWFGVSKDGEGNPILEVYRRYAAIMMDTFKEGLPNRYPGLVSVVGQTGAGKSTLIRLLIDPVNHPTSVEESGSVAVPILGRSDCDVPTSSDVHLYIDPKTQKSDRPILLADCEGFEGGERDPIAQAVTVGRHHASAKGRRSLSRVARASKINLKWASRKTPDHERTSKRQYAVTEMYPRIFHAFSDVIVFVLNNPKTLEDVFEKLLKWAHANHSASINLPSKPHAVIAINKSSNSTPNSHWSSATATDEAFKSMDAQLQKNKTFQKYAAQLAGRREIDNLRQLFECYYSSVHVVRLPDKSRYELLHEQRDVLYETIQDCCEQSYRKKMFRGMLPDVDQFWLYLSLAFNHFSETLDEPFDYVKASLRHRPPPDTLRDNVLEFVLLVGKKTNLEVEELFAKVTGFIASCIMLDSARKQRQEYPRKQEADSYKSLCSYVVRRYVNTNVQCQYKHEGLFPWRCALYAGTHDEMHQGSAAIGVTRQIGGTFKHKFSPKVYSWENRIEQQLRELHDSGEWRTKDLSDRTRAHCRAVKSFYSQLGTGLSKLTSNSICLCCLFNLAQFRLRCEHFICFECAMEVGHFEGGKTRIRVQCPIDGGEVTTIHTNPIHSGLRVLTLDGGGIRGIVELCTLRAIQTRLGKVPLQEFFDLLSLIKRSTGGIIALAFGHQRLPVDKCISLFRDLVKDAFTPRKGQKLYGIRYIETMLKKSKYRTRTLEDALKRALGEEPLFGPIDPDVRPLKVAVTATTEAGRLPYLLSNYNMATSSLKRSAIEYRRDRPESPDEEVRVWEAARATSAAPGYFKPFERSFVELMDGGILHNNPINIAMEETAKIAFQENLNQRPDIVLSLGTGMPYEGLRRSRSSAAPTGQENQERQRTRVPFAKTLFTLISYQIKLNLDAQSQWERWMSSFSHPDDGQLFRVNPDLRKEPPAMDKVEEIEPLIQSVDGWLAQNNDIDDIARTLVASSFYFGRVGNAERGSRTGVQLRGLIYCRLSENADNIKALGEYLTRSGNP</sequence>
<evidence type="ECO:0000313" key="12">
    <source>
        <dbReference type="EMBL" id="ETS74669.1"/>
    </source>
</evidence>
<evidence type="ECO:0000256" key="5">
    <source>
        <dbReference type="ARBA" id="ARBA00022963"/>
    </source>
</evidence>
<feature type="domain" description="PNPLA" evidence="11">
    <location>
        <begin position="691"/>
        <end position="902"/>
    </location>
</feature>
<accession>W3WLM0</accession>
<keyword evidence="3 8" id="KW-0378">Hydrolase</keyword>
<dbReference type="RefSeq" id="XP_007839925.1">
    <property type="nucleotide sequence ID" value="XM_007841734.1"/>
</dbReference>
<dbReference type="GO" id="GO:0019369">
    <property type="term" value="P:arachidonate metabolic process"/>
    <property type="evidence" value="ECO:0007669"/>
    <property type="project" value="TreeGrafter"/>
</dbReference>
<dbReference type="InterPro" id="IPR000315">
    <property type="entry name" value="Znf_B-box"/>
</dbReference>
<dbReference type="SUPFAM" id="SSF52540">
    <property type="entry name" value="P-loop containing nucleoside triphosphate hydrolases"/>
    <property type="match status" value="2"/>
</dbReference>
<feature type="region of interest" description="Disordered" evidence="9">
    <location>
        <begin position="932"/>
        <end position="952"/>
    </location>
</feature>
<dbReference type="PROSITE" id="PS51635">
    <property type="entry name" value="PNPLA"/>
    <property type="match status" value="1"/>
</dbReference>
<dbReference type="InterPro" id="IPR027417">
    <property type="entry name" value="P-loop_NTPase"/>
</dbReference>
<name>W3WLM0_PESFW</name>
<dbReference type="Gene3D" id="3.40.50.300">
    <property type="entry name" value="P-loop containing nucleotide triphosphate hydrolases"/>
    <property type="match status" value="1"/>
</dbReference>
<protein>
    <recommendedName>
        <fullName evidence="14">PNPLA domain-containing protein</fullName>
    </recommendedName>
</protein>
<evidence type="ECO:0000256" key="6">
    <source>
        <dbReference type="ARBA" id="ARBA00023098"/>
    </source>
</evidence>
<evidence type="ECO:0000256" key="2">
    <source>
        <dbReference type="ARBA" id="ARBA00022771"/>
    </source>
</evidence>
<dbReference type="InterPro" id="IPR016035">
    <property type="entry name" value="Acyl_Trfase/lysoPLipase"/>
</dbReference>
<dbReference type="CDD" id="cd07199">
    <property type="entry name" value="Pat17_PNPLA8_PNPLA9_like"/>
    <property type="match status" value="1"/>
</dbReference>
<dbReference type="PANTHER" id="PTHR24185">
    <property type="entry name" value="CALCIUM-INDEPENDENT PHOSPHOLIPASE A2-GAMMA"/>
    <property type="match status" value="1"/>
</dbReference>
<dbReference type="GeneID" id="19278166"/>
<evidence type="ECO:0000256" key="7">
    <source>
        <dbReference type="PROSITE-ProRule" id="PRU00024"/>
    </source>
</evidence>
<dbReference type="OrthoDB" id="194358at2759"/>
<dbReference type="CDD" id="cd19757">
    <property type="entry name" value="Bbox1"/>
    <property type="match status" value="1"/>
</dbReference>
<dbReference type="GO" id="GO:0016042">
    <property type="term" value="P:lipid catabolic process"/>
    <property type="evidence" value="ECO:0007669"/>
    <property type="project" value="UniProtKB-UniRule"/>
</dbReference>
<evidence type="ECO:0000256" key="4">
    <source>
        <dbReference type="ARBA" id="ARBA00022833"/>
    </source>
</evidence>
<dbReference type="Gene3D" id="3.40.1090.10">
    <property type="entry name" value="Cytosolic phospholipase A2 catalytic domain"/>
    <property type="match status" value="1"/>
</dbReference>
<keyword evidence="1" id="KW-0479">Metal-binding</keyword>
<evidence type="ECO:0000313" key="13">
    <source>
        <dbReference type="Proteomes" id="UP000030651"/>
    </source>
</evidence>
<gene>
    <name evidence="12" type="ORF">PFICI_13153</name>
</gene>
<dbReference type="KEGG" id="pfy:PFICI_13153"/>
<dbReference type="HOGENOM" id="CLU_003059_2_1_1"/>
<dbReference type="EMBL" id="KI912119">
    <property type="protein sequence ID" value="ETS74669.1"/>
    <property type="molecule type" value="Genomic_DNA"/>
</dbReference>
<feature type="compositionally biased region" description="Acidic residues" evidence="9">
    <location>
        <begin position="64"/>
        <end position="79"/>
    </location>
</feature>
<dbReference type="GO" id="GO:0046486">
    <property type="term" value="P:glycerolipid metabolic process"/>
    <property type="evidence" value="ECO:0007669"/>
    <property type="project" value="UniProtKB-ARBA"/>
</dbReference>
<dbReference type="GO" id="GO:0008270">
    <property type="term" value="F:zinc ion binding"/>
    <property type="evidence" value="ECO:0007669"/>
    <property type="project" value="UniProtKB-KW"/>
</dbReference>
<proteinExistence type="predicted"/>
<keyword evidence="5 8" id="KW-0442">Lipid degradation</keyword>
<keyword evidence="2 7" id="KW-0863">Zinc-finger</keyword>
<evidence type="ECO:0008006" key="14">
    <source>
        <dbReference type="Google" id="ProtNLM"/>
    </source>
</evidence>
<dbReference type="GO" id="GO:0047499">
    <property type="term" value="F:calcium-independent phospholipase A2 activity"/>
    <property type="evidence" value="ECO:0007669"/>
    <property type="project" value="TreeGrafter"/>
</dbReference>
<evidence type="ECO:0000256" key="3">
    <source>
        <dbReference type="ARBA" id="ARBA00022801"/>
    </source>
</evidence>
<dbReference type="PROSITE" id="PS50119">
    <property type="entry name" value="ZF_BBOX"/>
    <property type="match status" value="1"/>
</dbReference>
<dbReference type="GO" id="GO:0016020">
    <property type="term" value="C:membrane"/>
    <property type="evidence" value="ECO:0007669"/>
    <property type="project" value="TreeGrafter"/>
</dbReference>
<dbReference type="AlphaFoldDB" id="W3WLM0"/>
<dbReference type="PROSITE" id="PS00518">
    <property type="entry name" value="ZF_RING_1"/>
    <property type="match status" value="1"/>
</dbReference>
<dbReference type="PANTHER" id="PTHR24185:SF1">
    <property type="entry name" value="CALCIUM-INDEPENDENT PHOSPHOLIPASE A2-GAMMA"/>
    <property type="match status" value="1"/>
</dbReference>
<keyword evidence="13" id="KW-1185">Reference proteome</keyword>